<feature type="domain" description="MSV199" evidence="2">
    <location>
        <begin position="118"/>
        <end position="155"/>
    </location>
</feature>
<proteinExistence type="predicted"/>
<organism evidence="3 4">
    <name type="scientific">Tetrabaena socialis</name>
    <dbReference type="NCBI Taxonomy" id="47790"/>
    <lineage>
        <taxon>Eukaryota</taxon>
        <taxon>Viridiplantae</taxon>
        <taxon>Chlorophyta</taxon>
        <taxon>core chlorophytes</taxon>
        <taxon>Chlorophyceae</taxon>
        <taxon>CS clade</taxon>
        <taxon>Chlamydomonadales</taxon>
        <taxon>Tetrabaenaceae</taxon>
        <taxon>Tetrabaena</taxon>
    </lineage>
</organism>
<dbReference type="Pfam" id="PF13455">
    <property type="entry name" value="MUG113"/>
    <property type="match status" value="1"/>
</dbReference>
<reference evidence="3 4" key="1">
    <citation type="journal article" date="2017" name="Mol. Biol. Evol.">
        <title>The 4-celled Tetrabaena socialis nuclear genome reveals the essential components for genetic control of cell number at the origin of multicellularity in the volvocine lineage.</title>
        <authorList>
            <person name="Featherston J."/>
            <person name="Arakaki Y."/>
            <person name="Hanschen E.R."/>
            <person name="Ferris P.J."/>
            <person name="Michod R.E."/>
            <person name="Olson B.J.S.C."/>
            <person name="Nozaki H."/>
            <person name="Durand P.M."/>
        </authorList>
    </citation>
    <scope>NUCLEOTIDE SEQUENCE [LARGE SCALE GENOMIC DNA]</scope>
    <source>
        <strain evidence="3 4">NIES-571</strain>
    </source>
</reference>
<comment type="caution">
    <text evidence="3">The sequence shown here is derived from an EMBL/GenBank/DDBJ whole genome shotgun (WGS) entry which is preliminary data.</text>
</comment>
<accession>A0A2J7ZGI4</accession>
<dbReference type="Pfam" id="PF10553">
    <property type="entry name" value="MSV199"/>
    <property type="match status" value="1"/>
</dbReference>
<feature type="region of interest" description="Disordered" evidence="1">
    <location>
        <begin position="219"/>
        <end position="247"/>
    </location>
</feature>
<gene>
    <name evidence="3" type="ORF">TSOC_014845</name>
</gene>
<dbReference type="OrthoDB" id="560607at2759"/>
<name>A0A2J7ZGI4_9CHLO</name>
<dbReference type="EMBL" id="PGGS01003068">
    <property type="protein sequence ID" value="PNG99378.1"/>
    <property type="molecule type" value="Genomic_DNA"/>
</dbReference>
<evidence type="ECO:0000256" key="1">
    <source>
        <dbReference type="SAM" id="MobiDB-lite"/>
    </source>
</evidence>
<protein>
    <recommendedName>
        <fullName evidence="2">MSV199 domain-containing protein</fullName>
    </recommendedName>
</protein>
<dbReference type="Proteomes" id="UP000236333">
    <property type="component" value="Unassembled WGS sequence"/>
</dbReference>
<dbReference type="InterPro" id="IPR018879">
    <property type="entry name" value="MSV199_dom"/>
</dbReference>
<feature type="compositionally biased region" description="Basic and acidic residues" evidence="1">
    <location>
        <begin position="219"/>
        <end position="238"/>
    </location>
</feature>
<keyword evidence="4" id="KW-1185">Reference proteome</keyword>
<sequence>MEAARSATVLGRNSQSPLPALRINTDTSRLTNTVSSELLALLRSELTGEEQQLFISCFASYLQYDSRKDFVVNLDDVYTWLGFTRMDSVKKLYTRHLTENVHYQVFHQLAETPLGGSNKEQILLTIHGFKQLCMAANTDKGRRVREYYISMEEILFQYTSRKANEEREHLTKLVDESKQAAAAKEVELRSEVEAARALTAVKEAELSRLKAKTYDEVPKDDNAHHKIGKTIDPKKRESQLNTGSAQGSQLIYTRETLNAKLIEDIAHTALRRYHCSREHYNCRVEHSVDVLDAACTF</sequence>
<evidence type="ECO:0000313" key="4">
    <source>
        <dbReference type="Proteomes" id="UP000236333"/>
    </source>
</evidence>
<evidence type="ECO:0000313" key="3">
    <source>
        <dbReference type="EMBL" id="PNG99378.1"/>
    </source>
</evidence>
<feature type="non-terminal residue" evidence="3">
    <location>
        <position position="297"/>
    </location>
</feature>
<dbReference type="AlphaFoldDB" id="A0A2J7ZGI4"/>
<evidence type="ECO:0000259" key="2">
    <source>
        <dbReference type="Pfam" id="PF10553"/>
    </source>
</evidence>